<proteinExistence type="predicted"/>
<organism evidence="1">
    <name type="scientific">Chlamydomonas euryale</name>
    <dbReference type="NCBI Taxonomy" id="1486919"/>
    <lineage>
        <taxon>Eukaryota</taxon>
        <taxon>Viridiplantae</taxon>
        <taxon>Chlorophyta</taxon>
        <taxon>core chlorophytes</taxon>
        <taxon>Chlorophyceae</taxon>
        <taxon>CS clade</taxon>
        <taxon>Chlamydomonadales</taxon>
        <taxon>Chlamydomonadaceae</taxon>
        <taxon>Chlamydomonas</taxon>
    </lineage>
</organism>
<reference evidence="1" key="1">
    <citation type="submission" date="2021-01" db="EMBL/GenBank/DDBJ databases">
        <authorList>
            <person name="Corre E."/>
            <person name="Pelletier E."/>
            <person name="Niang G."/>
            <person name="Scheremetjew M."/>
            <person name="Finn R."/>
            <person name="Kale V."/>
            <person name="Holt S."/>
            <person name="Cochrane G."/>
            <person name="Meng A."/>
            <person name="Brown T."/>
            <person name="Cohen L."/>
        </authorList>
    </citation>
    <scope>NUCLEOTIDE SEQUENCE</scope>
    <source>
        <strain evidence="1">CCMP219</strain>
    </source>
</reference>
<dbReference type="EMBL" id="HBEC01005901">
    <property type="protein sequence ID" value="CAD8282639.1"/>
    <property type="molecule type" value="Transcribed_RNA"/>
</dbReference>
<gene>
    <name evidence="1" type="ORF">CEUR00632_LOCUS2674</name>
</gene>
<protein>
    <submittedName>
        <fullName evidence="1">Uncharacterized protein</fullName>
    </submittedName>
</protein>
<evidence type="ECO:0000313" key="1">
    <source>
        <dbReference type="EMBL" id="CAD8282639.1"/>
    </source>
</evidence>
<accession>A0A7R9YRU1</accession>
<dbReference type="AlphaFoldDB" id="A0A7R9YRU1"/>
<sequence length="114" mass="11538">MVSHCCGCVHATHHAACVTVSLLQDVGPDNCLNASDSGSSTAAISFGAQRSASVSPQERTGGISTWLLYGPDIYAQSAAAAAAAKAAALQCFEDLPAAESGRDDDTEATARPLV</sequence>
<name>A0A7R9YRU1_9CHLO</name>